<reference evidence="1" key="1">
    <citation type="submission" date="2020-10" db="EMBL/GenBank/DDBJ databases">
        <title>Microbiome of the Black Sea water column analyzed by genome centric metagenomics.</title>
        <authorList>
            <person name="Cabello-Yeves P.J."/>
            <person name="Callieri C."/>
            <person name="Picazo A."/>
            <person name="Mehrshad M."/>
            <person name="Haro-Moreno J.M."/>
            <person name="Roda-Garcia J."/>
            <person name="Dzembekova N."/>
            <person name="Slabakova V."/>
            <person name="Slabakova N."/>
            <person name="Moncheva S."/>
            <person name="Rodriguez-Valera F."/>
        </authorList>
    </citation>
    <scope>NUCLEOTIDE SEQUENCE</scope>
    <source>
        <strain evidence="1">BS307-5m-G5</strain>
    </source>
</reference>
<evidence type="ECO:0000313" key="2">
    <source>
        <dbReference type="Proteomes" id="UP000785783"/>
    </source>
</evidence>
<organism evidence="1 2">
    <name type="scientific">PS1 clade bacterium</name>
    <dbReference type="NCBI Taxonomy" id="2175152"/>
    <lineage>
        <taxon>Bacteria</taxon>
        <taxon>Pseudomonadati</taxon>
        <taxon>Pseudomonadota</taxon>
        <taxon>Alphaproteobacteria</taxon>
        <taxon>PS1 clade</taxon>
    </lineage>
</organism>
<sequence length="252" mass="29333">MRIDSDSVKKVLAVDQIAEGLVFDKRPSNQELILGHILLRHEEGRTVVPRELINIIGCSPESLRLMLRKAEKGGFVVTTGRPDYEIRPSQKLLWLVFQVSQEWRVRNQRRLLPYSPTIRDVYRITQSFDIYTRVNNLMPFVLKSPMKRGITFFVLDREKFGGVELTQLRHNFPIDHESLRQFINSMIETRQFEKYRKGKKAYIRPTRALTQQLNTIVDEVCAGLASHKSTFTVYSDFIDNVLSDKAVRHVAE</sequence>
<accession>A0A937HN50</accession>
<name>A0A937HN50_9PROT</name>
<comment type="caution">
    <text evidence="1">The sequence shown here is derived from an EMBL/GenBank/DDBJ whole genome shotgun (WGS) entry which is preliminary data.</text>
</comment>
<proteinExistence type="predicted"/>
<gene>
    <name evidence="1" type="ORF">ISQ19_03535</name>
</gene>
<dbReference type="Proteomes" id="UP000785783">
    <property type="component" value="Unassembled WGS sequence"/>
</dbReference>
<evidence type="ECO:0000313" key="1">
    <source>
        <dbReference type="EMBL" id="MBL6761751.1"/>
    </source>
</evidence>
<dbReference type="EMBL" id="JADHOK010000033">
    <property type="protein sequence ID" value="MBL6761751.1"/>
    <property type="molecule type" value="Genomic_DNA"/>
</dbReference>
<dbReference type="AlphaFoldDB" id="A0A937HN50"/>
<protein>
    <submittedName>
        <fullName evidence="1">Uncharacterized protein</fullName>
    </submittedName>
</protein>